<dbReference type="Gene3D" id="3.10.450.50">
    <property type="match status" value="1"/>
</dbReference>
<dbReference type="InterPro" id="IPR014284">
    <property type="entry name" value="RNA_pol_sigma-70_dom"/>
</dbReference>
<dbReference type="PANTHER" id="PTHR43133:SF65">
    <property type="entry name" value="ECF RNA POLYMERASE SIGMA FACTOR SIGG"/>
    <property type="match status" value="1"/>
</dbReference>
<dbReference type="InterPro" id="IPR013249">
    <property type="entry name" value="RNA_pol_sigma70_r4_t2"/>
</dbReference>
<protein>
    <submittedName>
        <fullName evidence="9">RNA polymerase sigma-70 factor (ECF subfamily)</fullName>
    </submittedName>
</protein>
<dbReference type="AlphaFoldDB" id="A0A420XUP9"/>
<evidence type="ECO:0000259" key="8">
    <source>
        <dbReference type="Pfam" id="PF12680"/>
    </source>
</evidence>
<dbReference type="InterPro" id="IPR039425">
    <property type="entry name" value="RNA_pol_sigma-70-like"/>
</dbReference>
<dbReference type="Gene3D" id="1.10.1740.10">
    <property type="match status" value="1"/>
</dbReference>
<dbReference type="GO" id="GO:0006352">
    <property type="term" value="P:DNA-templated transcription initiation"/>
    <property type="evidence" value="ECO:0007669"/>
    <property type="project" value="InterPro"/>
</dbReference>
<keyword evidence="4" id="KW-0731">Sigma factor</keyword>
<proteinExistence type="inferred from homology"/>
<dbReference type="InterPro" id="IPR037401">
    <property type="entry name" value="SnoaL-like"/>
</dbReference>
<dbReference type="InParanoid" id="A0A420XUP9"/>
<dbReference type="InterPro" id="IPR036388">
    <property type="entry name" value="WH-like_DNA-bd_sf"/>
</dbReference>
<keyword evidence="10" id="KW-1185">Reference proteome</keyword>
<dbReference type="Pfam" id="PF08281">
    <property type="entry name" value="Sigma70_r4_2"/>
    <property type="match status" value="1"/>
</dbReference>
<dbReference type="SUPFAM" id="SSF88946">
    <property type="entry name" value="Sigma2 domain of RNA polymerase sigma factors"/>
    <property type="match status" value="1"/>
</dbReference>
<dbReference type="InterPro" id="IPR014305">
    <property type="entry name" value="RNA_pol_sigma-G_actinobac"/>
</dbReference>
<reference evidence="9 10" key="1">
    <citation type="submission" date="2018-10" db="EMBL/GenBank/DDBJ databases">
        <title>Genomic Encyclopedia of Archaeal and Bacterial Type Strains, Phase II (KMG-II): from individual species to whole genera.</title>
        <authorList>
            <person name="Goeker M."/>
        </authorList>
    </citation>
    <scope>NUCLEOTIDE SEQUENCE [LARGE SCALE GENOMIC DNA]</scope>
    <source>
        <strain evidence="9 10">RP-AC37</strain>
    </source>
</reference>
<dbReference type="InterPro" id="IPR013325">
    <property type="entry name" value="RNA_pol_sigma_r2"/>
</dbReference>
<dbReference type="NCBIfam" id="TIGR02937">
    <property type="entry name" value="sigma70-ECF"/>
    <property type="match status" value="1"/>
</dbReference>
<organism evidence="9 10">
    <name type="scientific">Motilibacter peucedani</name>
    <dbReference type="NCBI Taxonomy" id="598650"/>
    <lineage>
        <taxon>Bacteria</taxon>
        <taxon>Bacillati</taxon>
        <taxon>Actinomycetota</taxon>
        <taxon>Actinomycetes</taxon>
        <taxon>Motilibacterales</taxon>
        <taxon>Motilibacteraceae</taxon>
        <taxon>Motilibacter</taxon>
    </lineage>
</organism>
<keyword evidence="3" id="KW-0805">Transcription regulation</keyword>
<dbReference type="NCBIfam" id="TIGR02960">
    <property type="entry name" value="SigX5"/>
    <property type="match status" value="1"/>
</dbReference>
<dbReference type="GO" id="GO:0003677">
    <property type="term" value="F:DNA binding"/>
    <property type="evidence" value="ECO:0007669"/>
    <property type="project" value="InterPro"/>
</dbReference>
<dbReference type="CDD" id="cd06171">
    <property type="entry name" value="Sigma70_r4"/>
    <property type="match status" value="1"/>
</dbReference>
<name>A0A420XUP9_9ACTN</name>
<feature type="domain" description="RNA polymerase sigma factor 70 region 4 type 2" evidence="7">
    <location>
        <begin position="136"/>
        <end position="188"/>
    </location>
</feature>
<comment type="caution">
    <text evidence="9">The sequence shown here is derived from an EMBL/GenBank/DDBJ whole genome shotgun (WGS) entry which is preliminary data.</text>
</comment>
<evidence type="ECO:0000259" key="7">
    <source>
        <dbReference type="Pfam" id="PF08281"/>
    </source>
</evidence>
<dbReference type="InterPro" id="IPR007627">
    <property type="entry name" value="RNA_pol_sigma70_r2"/>
</dbReference>
<dbReference type="Pfam" id="PF04542">
    <property type="entry name" value="Sigma70_r2"/>
    <property type="match status" value="1"/>
</dbReference>
<dbReference type="InterPro" id="IPR013324">
    <property type="entry name" value="RNA_pol_sigma_r3/r4-like"/>
</dbReference>
<comment type="similarity">
    <text evidence="1">Belongs to the sigma-70 factor family. ECF subfamily.</text>
</comment>
<dbReference type="OrthoDB" id="7376212at2"/>
<dbReference type="RefSeq" id="WP_121192228.1">
    <property type="nucleotide sequence ID" value="NZ_RBWV01000009.1"/>
</dbReference>
<dbReference type="SUPFAM" id="SSF88659">
    <property type="entry name" value="Sigma3 and sigma4 domains of RNA polymerase sigma factors"/>
    <property type="match status" value="1"/>
</dbReference>
<evidence type="ECO:0000256" key="2">
    <source>
        <dbReference type="ARBA" id="ARBA00011344"/>
    </source>
</evidence>
<dbReference type="PANTHER" id="PTHR43133">
    <property type="entry name" value="RNA POLYMERASE ECF-TYPE SIGMA FACTO"/>
    <property type="match status" value="1"/>
</dbReference>
<comment type="subunit">
    <text evidence="2">Interacts transiently with the RNA polymerase catalytic core formed by RpoA, RpoB, RpoC and RpoZ (2 alpha, 1 beta, 1 beta' and 1 omega subunit) to form the RNA polymerase holoenzyme that can initiate transcription.</text>
</comment>
<keyword evidence="5" id="KW-0804">Transcription</keyword>
<dbReference type="Gene3D" id="1.10.10.10">
    <property type="entry name" value="Winged helix-like DNA-binding domain superfamily/Winged helix DNA-binding domain"/>
    <property type="match status" value="1"/>
</dbReference>
<evidence type="ECO:0000256" key="1">
    <source>
        <dbReference type="ARBA" id="ARBA00010641"/>
    </source>
</evidence>
<dbReference type="SUPFAM" id="SSF54427">
    <property type="entry name" value="NTF2-like"/>
    <property type="match status" value="1"/>
</dbReference>
<dbReference type="GO" id="GO:0016987">
    <property type="term" value="F:sigma factor activity"/>
    <property type="evidence" value="ECO:0007669"/>
    <property type="project" value="UniProtKB-KW"/>
</dbReference>
<sequence>MTAVDRPEVSALLEDASSHRRELTAYCYRLLGSGAEAEDAVQETMLRAWRSADGFEGRSSLRSWLYRIATNVCIDMQRAPQRRALPMDLGGPSHAGDDLGAPLPESAWVRPVADSAVLPESADPAELVALRDSVRLAFVAALQHLPPRQRAVLVLREVLDWPAAQVAELLDSTVASVNSALARARATLSALDLQPGTAALEPEARPLLERYVAAFEAYDVDALVSLLHDDVTFSMPPLAFWLRGTVDVRGFYDGVGQVCRGSRIVLTRANGSPAVAVYHPAAASGTWEPYALHVIEVRDGRIASICHYLDTSLFPAFELPPALTAA</sequence>
<evidence type="ECO:0000256" key="5">
    <source>
        <dbReference type="ARBA" id="ARBA00023163"/>
    </source>
</evidence>
<dbReference type="NCBIfam" id="NF006089">
    <property type="entry name" value="PRK08241.1"/>
    <property type="match status" value="1"/>
</dbReference>
<evidence type="ECO:0000313" key="9">
    <source>
        <dbReference type="EMBL" id="RKS80555.1"/>
    </source>
</evidence>
<evidence type="ECO:0000256" key="4">
    <source>
        <dbReference type="ARBA" id="ARBA00023082"/>
    </source>
</evidence>
<gene>
    <name evidence="9" type="ORF">CLV35_0992</name>
</gene>
<dbReference type="InterPro" id="IPR032710">
    <property type="entry name" value="NTF2-like_dom_sf"/>
</dbReference>
<dbReference type="Pfam" id="PF12680">
    <property type="entry name" value="SnoaL_2"/>
    <property type="match status" value="1"/>
</dbReference>
<dbReference type="Proteomes" id="UP000281955">
    <property type="component" value="Unassembled WGS sequence"/>
</dbReference>
<feature type="domain" description="SnoaL-like" evidence="8">
    <location>
        <begin position="209"/>
        <end position="304"/>
    </location>
</feature>
<evidence type="ECO:0000259" key="6">
    <source>
        <dbReference type="Pfam" id="PF04542"/>
    </source>
</evidence>
<evidence type="ECO:0000256" key="3">
    <source>
        <dbReference type="ARBA" id="ARBA00023015"/>
    </source>
</evidence>
<accession>A0A420XUP9</accession>
<evidence type="ECO:0000313" key="10">
    <source>
        <dbReference type="Proteomes" id="UP000281955"/>
    </source>
</evidence>
<feature type="domain" description="RNA polymerase sigma-70 region 2" evidence="6">
    <location>
        <begin position="18"/>
        <end position="82"/>
    </location>
</feature>
<dbReference type="EMBL" id="RBWV01000009">
    <property type="protein sequence ID" value="RKS80555.1"/>
    <property type="molecule type" value="Genomic_DNA"/>
</dbReference>